<gene>
    <name evidence="2" type="ORF">DS079_16420</name>
</gene>
<proteinExistence type="predicted"/>
<dbReference type="Proteomes" id="UP000274327">
    <property type="component" value="Unassembled WGS sequence"/>
</dbReference>
<evidence type="ECO:0000313" key="3">
    <source>
        <dbReference type="Proteomes" id="UP000274327"/>
    </source>
</evidence>
<protein>
    <submittedName>
        <fullName evidence="2">Uncharacterized protein</fullName>
    </submittedName>
</protein>
<sequence>MLRMLLNREALLIDHVPTATKSAPSGMVAQGTGAFAKAISQVTAQFSRAETAQGLYRVFTPTGAIARDLVPAVGGGFRGLVRGTGSTKIAGQARLVPAASGTGATLAAGPLIATVGLAVASEMLAQQQMNKKLDSISRVLVDLQNRADQEERSILATAGRQASRVAGYLLDQASIPSISSAAHAFGELDTLTSSYTSRLSRWTDTVAKHTDADRVYAPDLMKELVGKRDDPTGDFERMVAQTYEALALRARVVVLEKVAAEFSNPNRSLTHVEAVLRSELTDIAEQQSRLVGLLEDLSVMQLDSSKVPVAFAGKGTLTARTSFSRMARVLHSAPDGIPILSESDQTILELEPGSAGMKVVKPAE</sequence>
<accession>A0A426SFU7</accession>
<organism evidence="2 3">
    <name type="scientific">Brachybacterium paraconglomeratum</name>
    <dbReference type="NCBI Taxonomy" id="173362"/>
    <lineage>
        <taxon>Bacteria</taxon>
        <taxon>Bacillati</taxon>
        <taxon>Actinomycetota</taxon>
        <taxon>Actinomycetes</taxon>
        <taxon>Micrococcales</taxon>
        <taxon>Dermabacteraceae</taxon>
        <taxon>Brachybacterium</taxon>
    </lineage>
</organism>
<keyword evidence="3" id="KW-1185">Reference proteome</keyword>
<feature type="coiled-coil region" evidence="1">
    <location>
        <begin position="126"/>
        <end position="153"/>
    </location>
</feature>
<evidence type="ECO:0000256" key="1">
    <source>
        <dbReference type="SAM" id="Coils"/>
    </source>
</evidence>
<comment type="caution">
    <text evidence="2">The sequence shown here is derived from an EMBL/GenBank/DDBJ whole genome shotgun (WGS) entry which is preliminary data.</text>
</comment>
<keyword evidence="1" id="KW-0175">Coiled coil</keyword>
<name>A0A426SFU7_9MICO</name>
<dbReference type="EMBL" id="QOCI01000019">
    <property type="protein sequence ID" value="RRR17067.1"/>
    <property type="molecule type" value="Genomic_DNA"/>
</dbReference>
<dbReference type="AlphaFoldDB" id="A0A426SFU7"/>
<reference evidence="2 3" key="1">
    <citation type="submission" date="2018-07" db="EMBL/GenBank/DDBJ databases">
        <title>Brachybacteriurn paraconglorneratum KCTC 9916.</title>
        <authorList>
            <person name="Li Y."/>
        </authorList>
    </citation>
    <scope>NUCLEOTIDE SEQUENCE [LARGE SCALE GENOMIC DNA]</scope>
    <source>
        <strain evidence="2 3">KCTC 9916</strain>
    </source>
</reference>
<evidence type="ECO:0000313" key="2">
    <source>
        <dbReference type="EMBL" id="RRR17067.1"/>
    </source>
</evidence>